<keyword evidence="7" id="KW-1185">Reference proteome</keyword>
<dbReference type="SMART" id="SM00448">
    <property type="entry name" value="REC"/>
    <property type="match status" value="1"/>
</dbReference>
<feature type="domain" description="Response regulatory" evidence="4">
    <location>
        <begin position="17"/>
        <end position="132"/>
    </location>
</feature>
<dbReference type="PANTHER" id="PTHR45138">
    <property type="entry name" value="REGULATORY COMPONENTS OF SENSORY TRANSDUCTION SYSTEM"/>
    <property type="match status" value="1"/>
</dbReference>
<dbReference type="Proteomes" id="UP000709336">
    <property type="component" value="Unassembled WGS sequence"/>
</dbReference>
<evidence type="ECO:0000313" key="7">
    <source>
        <dbReference type="Proteomes" id="UP000709336"/>
    </source>
</evidence>
<dbReference type="CDD" id="cd00156">
    <property type="entry name" value="REC"/>
    <property type="match status" value="1"/>
</dbReference>
<dbReference type="PANTHER" id="PTHR45138:SF9">
    <property type="entry name" value="DIGUANYLATE CYCLASE DGCM-RELATED"/>
    <property type="match status" value="1"/>
</dbReference>
<dbReference type="SUPFAM" id="SSF55073">
    <property type="entry name" value="Nucleotide cyclase"/>
    <property type="match status" value="1"/>
</dbReference>
<dbReference type="SUPFAM" id="SSF52172">
    <property type="entry name" value="CheY-like"/>
    <property type="match status" value="1"/>
</dbReference>
<accession>A0ABX1R3R0</accession>
<comment type="caution">
    <text evidence="6">The sequence shown here is derived from an EMBL/GenBank/DDBJ whole genome shotgun (WGS) entry which is preliminary data.</text>
</comment>
<dbReference type="InterPro" id="IPR011006">
    <property type="entry name" value="CheY-like_superfamily"/>
</dbReference>
<dbReference type="InterPro" id="IPR050469">
    <property type="entry name" value="Diguanylate_Cyclase"/>
</dbReference>
<dbReference type="PROSITE" id="PS50887">
    <property type="entry name" value="GGDEF"/>
    <property type="match status" value="1"/>
</dbReference>
<gene>
    <name evidence="6" type="ORF">HCJ96_13720</name>
</gene>
<dbReference type="InterPro" id="IPR043128">
    <property type="entry name" value="Rev_trsase/Diguanyl_cyclase"/>
</dbReference>
<dbReference type="NCBIfam" id="TIGR00254">
    <property type="entry name" value="GGDEF"/>
    <property type="match status" value="1"/>
</dbReference>
<dbReference type="InterPro" id="IPR029787">
    <property type="entry name" value="Nucleotide_cyclase"/>
</dbReference>
<dbReference type="EC" id="2.7.7.65" evidence="1"/>
<protein>
    <recommendedName>
        <fullName evidence="1">diguanylate cyclase</fullName>
        <ecNumber evidence="1">2.7.7.65</ecNumber>
    </recommendedName>
</protein>
<dbReference type="Gene3D" id="3.30.70.270">
    <property type="match status" value="1"/>
</dbReference>
<name>A0ABX1R3R0_9ALTE</name>
<dbReference type="Gene3D" id="3.40.50.2300">
    <property type="match status" value="1"/>
</dbReference>
<keyword evidence="3" id="KW-0597">Phosphoprotein</keyword>
<dbReference type="Pfam" id="PF00072">
    <property type="entry name" value="Response_reg"/>
    <property type="match status" value="1"/>
</dbReference>
<feature type="domain" description="GGDEF" evidence="5">
    <location>
        <begin position="175"/>
        <end position="309"/>
    </location>
</feature>
<dbReference type="CDD" id="cd01949">
    <property type="entry name" value="GGDEF"/>
    <property type="match status" value="1"/>
</dbReference>
<organism evidence="6 7">
    <name type="scientific">Alteromonas ponticola</name>
    <dbReference type="NCBI Taxonomy" id="2720613"/>
    <lineage>
        <taxon>Bacteria</taxon>
        <taxon>Pseudomonadati</taxon>
        <taxon>Pseudomonadota</taxon>
        <taxon>Gammaproteobacteria</taxon>
        <taxon>Alteromonadales</taxon>
        <taxon>Alteromonadaceae</taxon>
        <taxon>Alteromonas/Salinimonas group</taxon>
        <taxon>Alteromonas</taxon>
    </lineage>
</organism>
<evidence type="ECO:0000259" key="5">
    <source>
        <dbReference type="PROSITE" id="PS50887"/>
    </source>
</evidence>
<sequence>MSSFLKHVLNTPNSGAKIFIVEDDEITLQMLLHNLGKDYHVIGCNNPLDAIRQMKEAQPDLIMLDMEMPSLSGLELCKQIKTTPQLETLPVVFLTGHDDKETQLKCWEVGCVDFVPKPIVFETLNYRLQTHIKLKLITDRLSTLAMLDGLTNVYNRRYLENYLKEHDVQEKRDYQVFTLMMLDIDYFKRYNDRYGHQQGDECLRSVAQVLSKTAARNTDFVARYGGEEFILMLPATDDKGAKLVSMNIHQALAKRKHEHADSEVGRVTLSVGCVTAVAPHAITPMIEEADKLLYEAKQAGRNQTRFGIL</sequence>
<dbReference type="EMBL" id="JAATNW010000007">
    <property type="protein sequence ID" value="NMH61085.1"/>
    <property type="molecule type" value="Genomic_DNA"/>
</dbReference>
<dbReference type="RefSeq" id="WP_169211642.1">
    <property type="nucleotide sequence ID" value="NZ_JAATNW010000007.1"/>
</dbReference>
<dbReference type="Pfam" id="PF00990">
    <property type="entry name" value="GGDEF"/>
    <property type="match status" value="1"/>
</dbReference>
<evidence type="ECO:0000259" key="4">
    <source>
        <dbReference type="PROSITE" id="PS50110"/>
    </source>
</evidence>
<dbReference type="SMART" id="SM00267">
    <property type="entry name" value="GGDEF"/>
    <property type="match status" value="1"/>
</dbReference>
<feature type="modified residue" description="4-aspartylphosphate" evidence="3">
    <location>
        <position position="65"/>
    </location>
</feature>
<dbReference type="InterPro" id="IPR001789">
    <property type="entry name" value="Sig_transdc_resp-reg_receiver"/>
</dbReference>
<proteinExistence type="predicted"/>
<comment type="catalytic activity">
    <reaction evidence="2">
        <text>2 GTP = 3',3'-c-di-GMP + 2 diphosphate</text>
        <dbReference type="Rhea" id="RHEA:24898"/>
        <dbReference type="ChEBI" id="CHEBI:33019"/>
        <dbReference type="ChEBI" id="CHEBI:37565"/>
        <dbReference type="ChEBI" id="CHEBI:58805"/>
        <dbReference type="EC" id="2.7.7.65"/>
    </reaction>
</comment>
<evidence type="ECO:0000256" key="1">
    <source>
        <dbReference type="ARBA" id="ARBA00012528"/>
    </source>
</evidence>
<evidence type="ECO:0000256" key="2">
    <source>
        <dbReference type="ARBA" id="ARBA00034247"/>
    </source>
</evidence>
<dbReference type="PROSITE" id="PS50110">
    <property type="entry name" value="RESPONSE_REGULATORY"/>
    <property type="match status" value="1"/>
</dbReference>
<evidence type="ECO:0000313" key="6">
    <source>
        <dbReference type="EMBL" id="NMH61085.1"/>
    </source>
</evidence>
<reference evidence="6 7" key="1">
    <citation type="submission" date="2020-03" db="EMBL/GenBank/DDBJ databases">
        <title>Alteromonas ponticola sp. nov., isolated from seawater.</title>
        <authorList>
            <person name="Yoon J.-H."/>
            <person name="Kim Y.-O."/>
        </authorList>
    </citation>
    <scope>NUCLEOTIDE SEQUENCE [LARGE SCALE GENOMIC DNA]</scope>
    <source>
        <strain evidence="6 7">MYP5</strain>
    </source>
</reference>
<evidence type="ECO:0000256" key="3">
    <source>
        <dbReference type="PROSITE-ProRule" id="PRU00169"/>
    </source>
</evidence>
<dbReference type="InterPro" id="IPR000160">
    <property type="entry name" value="GGDEF_dom"/>
</dbReference>